<dbReference type="RefSeq" id="WP_094924332.1">
    <property type="nucleotide sequence ID" value="NZ_NPIA01000004.1"/>
</dbReference>
<proteinExistence type="predicted"/>
<keyword evidence="2" id="KW-1185">Reference proteome</keyword>
<gene>
    <name evidence="1" type="ORF">CIB95_08845</name>
</gene>
<reference evidence="2" key="1">
    <citation type="submission" date="2017-08" db="EMBL/GenBank/DDBJ databases">
        <authorList>
            <person name="Huang Z."/>
        </authorList>
    </citation>
    <scope>NUCLEOTIDE SEQUENCE [LARGE SCALE GENOMIC DNA]</scope>
    <source>
        <strain evidence="2">SA5d-4</strain>
    </source>
</reference>
<evidence type="ECO:0000313" key="1">
    <source>
        <dbReference type="EMBL" id="OZM56868.1"/>
    </source>
</evidence>
<dbReference type="Pfam" id="PF02810">
    <property type="entry name" value="SEC-C"/>
    <property type="match status" value="1"/>
</dbReference>
<dbReference type="Gene3D" id="3.10.450.50">
    <property type="match status" value="1"/>
</dbReference>
<reference evidence="1 2" key="2">
    <citation type="submission" date="2017-09" db="EMBL/GenBank/DDBJ databases">
        <title>Bacillus patelloidae sp. nov., isolated from the intestinal tract of a marine limpet.</title>
        <authorList>
            <person name="Liu R."/>
            <person name="Dong C."/>
            <person name="Shao Z."/>
        </authorList>
    </citation>
    <scope>NUCLEOTIDE SEQUENCE [LARGE SCALE GENOMIC DNA]</scope>
    <source>
        <strain evidence="1 2">SA5d-4</strain>
    </source>
</reference>
<dbReference type="Proteomes" id="UP000217083">
    <property type="component" value="Unassembled WGS sequence"/>
</dbReference>
<dbReference type="AlphaFoldDB" id="A0A263BTH6"/>
<evidence type="ECO:0000313" key="2">
    <source>
        <dbReference type="Proteomes" id="UP000217083"/>
    </source>
</evidence>
<name>A0A263BTH6_9BACI</name>
<evidence type="ECO:0008006" key="3">
    <source>
        <dbReference type="Google" id="ProtNLM"/>
    </source>
</evidence>
<sequence length="28" mass="3225">MDSYSKVRRNDPCPCGSNKKYKKCCGKK</sequence>
<protein>
    <recommendedName>
        <fullName evidence="3">Preprotein translocase subunit SecA</fullName>
    </recommendedName>
</protein>
<dbReference type="InterPro" id="IPR004027">
    <property type="entry name" value="SEC_C_motif"/>
</dbReference>
<accession>A0A263BTH6</accession>
<comment type="caution">
    <text evidence="1">The sequence shown here is derived from an EMBL/GenBank/DDBJ whole genome shotgun (WGS) entry which is preliminary data.</text>
</comment>
<dbReference type="EMBL" id="NPIA01000004">
    <property type="protein sequence ID" value="OZM56868.1"/>
    <property type="molecule type" value="Genomic_DNA"/>
</dbReference>
<organism evidence="1 2">
    <name type="scientific">Lottiidibacillus patelloidae</name>
    <dbReference type="NCBI Taxonomy" id="2670334"/>
    <lineage>
        <taxon>Bacteria</taxon>
        <taxon>Bacillati</taxon>
        <taxon>Bacillota</taxon>
        <taxon>Bacilli</taxon>
        <taxon>Bacillales</taxon>
        <taxon>Bacillaceae</taxon>
        <taxon>Lottiidibacillus</taxon>
    </lineage>
</organism>
<dbReference type="SUPFAM" id="SSF103642">
    <property type="entry name" value="Sec-C motif"/>
    <property type="match status" value="1"/>
</dbReference>